<protein>
    <recommendedName>
        <fullName evidence="4">IPT/TIG domain-containing protein</fullName>
    </recommendedName>
</protein>
<evidence type="ECO:0008006" key="4">
    <source>
        <dbReference type="Google" id="ProtNLM"/>
    </source>
</evidence>
<evidence type="ECO:0000313" key="2">
    <source>
        <dbReference type="EMBL" id="UZW76158.1"/>
    </source>
</evidence>
<name>A0A9E8HP42_9ALTE</name>
<dbReference type="RefSeq" id="WP_251811974.1">
    <property type="nucleotide sequence ID" value="NZ_CP101527.1"/>
</dbReference>
<evidence type="ECO:0000313" key="3">
    <source>
        <dbReference type="Proteomes" id="UP001164472"/>
    </source>
</evidence>
<sequence length="365" mass="40159">MTQKMLLSICLTLSVPYCFAAPEITSITIDNSDGKNFIEIHGTGFGVGPNVVLFDTFSKDKEGDQVSLSSPEIGSWSNFGIYGGKPIITAINNQNNGFLIHDFSNGGEIKIAQLETIFSKDQTEIFMNFDVFIPEGATFPGSSTVNSMPSVSSWKFSWLVDGTGISNDGIYDLVVPSHTGRGSFAVGGNEFLFDWISSSWFSYKEINRISFWQKANKASPATENGEYYFRGMSKDEGVFVDNRNDKPIFAPGLVSNSFDRVRFPGWTGNGDQSKSNVIYDNIYVAVGENSLARIELGMVSDYNGNGMPKIFPPDVWQDNYIKVSLIPEDELVGSYIFVTNAQGETTQTGKTICGKCPVKVDLFIE</sequence>
<feature type="signal peptide" evidence="1">
    <location>
        <begin position="1"/>
        <end position="20"/>
    </location>
</feature>
<gene>
    <name evidence="2" type="ORF">NNL22_06155</name>
</gene>
<dbReference type="Proteomes" id="UP001164472">
    <property type="component" value="Chromosome"/>
</dbReference>
<dbReference type="EMBL" id="CP101527">
    <property type="protein sequence ID" value="UZW76158.1"/>
    <property type="molecule type" value="Genomic_DNA"/>
</dbReference>
<dbReference type="KEGG" id="asem:NNL22_06155"/>
<feature type="chain" id="PRO_5039266026" description="IPT/TIG domain-containing protein" evidence="1">
    <location>
        <begin position="21"/>
        <end position="365"/>
    </location>
</feature>
<proteinExistence type="predicted"/>
<evidence type="ECO:0000256" key="1">
    <source>
        <dbReference type="SAM" id="SignalP"/>
    </source>
</evidence>
<dbReference type="AlphaFoldDB" id="A0A9E8HP42"/>
<accession>A0A9E8HP42</accession>
<reference evidence="2" key="1">
    <citation type="submission" date="2022-07" db="EMBL/GenBank/DDBJ databases">
        <title>Alkalimarinus sp. nov., isolated from gut of a Alitta virens.</title>
        <authorList>
            <person name="Yang A.I."/>
            <person name="Shin N.-R."/>
        </authorList>
    </citation>
    <scope>NUCLEOTIDE SEQUENCE</scope>
    <source>
        <strain evidence="2">FA028</strain>
    </source>
</reference>
<organism evidence="2 3">
    <name type="scientific">Alkalimarinus sediminis</name>
    <dbReference type="NCBI Taxonomy" id="1632866"/>
    <lineage>
        <taxon>Bacteria</taxon>
        <taxon>Pseudomonadati</taxon>
        <taxon>Pseudomonadota</taxon>
        <taxon>Gammaproteobacteria</taxon>
        <taxon>Alteromonadales</taxon>
        <taxon>Alteromonadaceae</taxon>
        <taxon>Alkalimarinus</taxon>
    </lineage>
</organism>
<keyword evidence="3" id="KW-1185">Reference proteome</keyword>
<keyword evidence="1" id="KW-0732">Signal</keyword>